<dbReference type="PROSITE" id="PS50005">
    <property type="entry name" value="TPR"/>
    <property type="match status" value="2"/>
</dbReference>
<dbReference type="AlphaFoldDB" id="A0A1G1XC45"/>
<name>A0A1G1XC45_9BACT</name>
<dbReference type="SUPFAM" id="SSF48452">
    <property type="entry name" value="TPR-like"/>
    <property type="match status" value="1"/>
</dbReference>
<evidence type="ECO:0000313" key="3">
    <source>
        <dbReference type="EMBL" id="OGY37544.1"/>
    </source>
</evidence>
<keyword evidence="2" id="KW-0812">Transmembrane</keyword>
<evidence type="ECO:0000256" key="2">
    <source>
        <dbReference type="SAM" id="Phobius"/>
    </source>
</evidence>
<proteinExistence type="predicted"/>
<organism evidence="3 4">
    <name type="scientific">Candidatus Andersenbacteria bacterium RIFCSPHIGHO2_12_FULL_45_11b</name>
    <dbReference type="NCBI Taxonomy" id="1797282"/>
    <lineage>
        <taxon>Bacteria</taxon>
        <taxon>Candidatus Anderseniibacteriota</taxon>
    </lineage>
</organism>
<keyword evidence="2" id="KW-1133">Transmembrane helix</keyword>
<feature type="repeat" description="TPR" evidence="1">
    <location>
        <begin position="278"/>
        <end position="311"/>
    </location>
</feature>
<dbReference type="Pfam" id="PF14559">
    <property type="entry name" value="TPR_19"/>
    <property type="match status" value="1"/>
</dbReference>
<reference evidence="3 4" key="1">
    <citation type="journal article" date="2016" name="Nat. Commun.">
        <title>Thousands of microbial genomes shed light on interconnected biogeochemical processes in an aquifer system.</title>
        <authorList>
            <person name="Anantharaman K."/>
            <person name="Brown C.T."/>
            <person name="Hug L.A."/>
            <person name="Sharon I."/>
            <person name="Castelle C.J."/>
            <person name="Probst A.J."/>
            <person name="Thomas B.C."/>
            <person name="Singh A."/>
            <person name="Wilkins M.J."/>
            <person name="Karaoz U."/>
            <person name="Brodie E.L."/>
            <person name="Williams K.H."/>
            <person name="Hubbard S.S."/>
            <person name="Banfield J.F."/>
        </authorList>
    </citation>
    <scope>NUCLEOTIDE SEQUENCE [LARGE SCALE GENOMIC DNA]</scope>
</reference>
<dbReference type="Proteomes" id="UP000177941">
    <property type="component" value="Unassembled WGS sequence"/>
</dbReference>
<feature type="repeat" description="TPR" evidence="1">
    <location>
        <begin position="244"/>
        <end position="277"/>
    </location>
</feature>
<evidence type="ECO:0000313" key="4">
    <source>
        <dbReference type="Proteomes" id="UP000177941"/>
    </source>
</evidence>
<keyword evidence="1" id="KW-0802">TPR repeat</keyword>
<feature type="transmembrane region" description="Helical" evidence="2">
    <location>
        <begin position="68"/>
        <end position="86"/>
    </location>
</feature>
<feature type="transmembrane region" description="Helical" evidence="2">
    <location>
        <begin position="6"/>
        <end position="27"/>
    </location>
</feature>
<gene>
    <name evidence="3" type="ORF">A3E36_04750</name>
</gene>
<sequence length="345" mass="38131">MLYDILPPLLLLFSLGGIIVLIARAMVKMRAHEVSQEIAAHALSDAPVHAESLIGPTKGSVRIVKNRLFHAIAALKTGVMGIIPAIQASLAARKANIAAKKEENMQAPDSQHAKPTVKAGLKSVMKGIQLPEVSIREKFEAFTEKGKQGFSALRKEISTRTPNMKDGIQAMLKKEGKQATPTPVIRLVHQEPVREQKRGIVSQIMQRQKEETELEKAERVIGENDFDSAEDILVPYIMKHASDTKAYMLLGKAAIGKGAWDEAVEIFQQVLKMNNEEVDAHAQLGHAALHAGKFTMAMQALQRARDNDPEHIGIREDLLFIARRMDNKVVVKGVMEELEALKQKV</sequence>
<dbReference type="InterPro" id="IPR019734">
    <property type="entry name" value="TPR_rpt"/>
</dbReference>
<dbReference type="SMART" id="SM00028">
    <property type="entry name" value="TPR"/>
    <property type="match status" value="2"/>
</dbReference>
<dbReference type="Gene3D" id="1.25.40.10">
    <property type="entry name" value="Tetratricopeptide repeat domain"/>
    <property type="match status" value="1"/>
</dbReference>
<protein>
    <submittedName>
        <fullName evidence="3">Uncharacterized protein</fullName>
    </submittedName>
</protein>
<keyword evidence="2" id="KW-0472">Membrane</keyword>
<comment type="caution">
    <text evidence="3">The sequence shown here is derived from an EMBL/GenBank/DDBJ whole genome shotgun (WGS) entry which is preliminary data.</text>
</comment>
<accession>A0A1G1XC45</accession>
<evidence type="ECO:0000256" key="1">
    <source>
        <dbReference type="PROSITE-ProRule" id="PRU00339"/>
    </source>
</evidence>
<dbReference type="EMBL" id="MHHS01000006">
    <property type="protein sequence ID" value="OGY37544.1"/>
    <property type="molecule type" value="Genomic_DNA"/>
</dbReference>
<dbReference type="InterPro" id="IPR011990">
    <property type="entry name" value="TPR-like_helical_dom_sf"/>
</dbReference>